<gene>
    <name evidence="6" type="ORF">H8B21_15025</name>
</gene>
<dbReference type="Gene3D" id="1.10.10.60">
    <property type="entry name" value="Homeodomain-like"/>
    <property type="match status" value="1"/>
</dbReference>
<keyword evidence="7" id="KW-1185">Reference proteome</keyword>
<dbReference type="SMART" id="SM00342">
    <property type="entry name" value="HTH_ARAC"/>
    <property type="match status" value="1"/>
</dbReference>
<feature type="transmembrane region" description="Helical" evidence="4">
    <location>
        <begin position="58"/>
        <end position="82"/>
    </location>
</feature>
<feature type="transmembrane region" description="Helical" evidence="4">
    <location>
        <begin position="6"/>
        <end position="22"/>
    </location>
</feature>
<keyword evidence="1" id="KW-0805">Transcription regulation</keyword>
<accession>A0ABR7XV15</accession>
<dbReference type="PROSITE" id="PS01124">
    <property type="entry name" value="HTH_ARAC_FAMILY_2"/>
    <property type="match status" value="1"/>
</dbReference>
<reference evidence="6 7" key="1">
    <citation type="submission" date="2020-08" db="EMBL/GenBank/DDBJ databases">
        <title>Sphingobacterium sp. DN00404 isolated from aquaculture water.</title>
        <authorList>
            <person name="Zhang M."/>
        </authorList>
    </citation>
    <scope>NUCLEOTIDE SEQUENCE [LARGE SCALE GENOMIC DNA]</scope>
    <source>
        <strain evidence="6 7">KCTC 42746</strain>
    </source>
</reference>
<evidence type="ECO:0000256" key="3">
    <source>
        <dbReference type="ARBA" id="ARBA00023163"/>
    </source>
</evidence>
<proteinExistence type="predicted"/>
<dbReference type="Pfam" id="PF12833">
    <property type="entry name" value="HTH_18"/>
    <property type="match status" value="1"/>
</dbReference>
<dbReference type="InterPro" id="IPR018060">
    <property type="entry name" value="HTH_AraC"/>
</dbReference>
<feature type="transmembrane region" description="Helical" evidence="4">
    <location>
        <begin position="94"/>
        <end position="114"/>
    </location>
</feature>
<evidence type="ECO:0000313" key="7">
    <source>
        <dbReference type="Proteomes" id="UP000651112"/>
    </source>
</evidence>
<dbReference type="InterPro" id="IPR009057">
    <property type="entry name" value="Homeodomain-like_sf"/>
</dbReference>
<evidence type="ECO:0000313" key="6">
    <source>
        <dbReference type="EMBL" id="MBD1422888.1"/>
    </source>
</evidence>
<evidence type="ECO:0000256" key="2">
    <source>
        <dbReference type="ARBA" id="ARBA00023125"/>
    </source>
</evidence>
<keyword evidence="2" id="KW-0238">DNA-binding</keyword>
<dbReference type="EMBL" id="JACNYL010000003">
    <property type="protein sequence ID" value="MBD1422888.1"/>
    <property type="molecule type" value="Genomic_DNA"/>
</dbReference>
<feature type="transmembrane region" description="Helical" evidence="4">
    <location>
        <begin position="187"/>
        <end position="204"/>
    </location>
</feature>
<evidence type="ECO:0000256" key="1">
    <source>
        <dbReference type="ARBA" id="ARBA00023015"/>
    </source>
</evidence>
<keyword evidence="4" id="KW-0472">Membrane</keyword>
<comment type="caution">
    <text evidence="6">The sequence shown here is derived from an EMBL/GenBank/DDBJ whole genome shotgun (WGS) entry which is preliminary data.</text>
</comment>
<feature type="transmembrane region" description="Helical" evidence="4">
    <location>
        <begin position="120"/>
        <end position="141"/>
    </location>
</feature>
<feature type="domain" description="HTH araC/xylS-type" evidence="5">
    <location>
        <begin position="258"/>
        <end position="360"/>
    </location>
</feature>
<dbReference type="RefSeq" id="WP_190314572.1">
    <property type="nucleotide sequence ID" value="NZ_JACNYL010000003.1"/>
</dbReference>
<dbReference type="Proteomes" id="UP000651112">
    <property type="component" value="Unassembled WGS sequence"/>
</dbReference>
<dbReference type="PROSITE" id="PS00041">
    <property type="entry name" value="HTH_ARAC_FAMILY_1"/>
    <property type="match status" value="1"/>
</dbReference>
<protein>
    <submittedName>
        <fullName evidence="6">Helix-turn-helix transcriptional regulator</fullName>
    </submittedName>
</protein>
<dbReference type="SUPFAM" id="SSF46689">
    <property type="entry name" value="Homeodomain-like"/>
    <property type="match status" value="1"/>
</dbReference>
<organism evidence="6 7">
    <name type="scientific">Sphingobacterium chuzhouense</name>
    <dbReference type="NCBI Taxonomy" id="1742264"/>
    <lineage>
        <taxon>Bacteria</taxon>
        <taxon>Pseudomonadati</taxon>
        <taxon>Bacteroidota</taxon>
        <taxon>Sphingobacteriia</taxon>
        <taxon>Sphingobacteriales</taxon>
        <taxon>Sphingobacteriaceae</taxon>
        <taxon>Sphingobacterium</taxon>
    </lineage>
</organism>
<evidence type="ECO:0000259" key="5">
    <source>
        <dbReference type="PROSITE" id="PS01124"/>
    </source>
</evidence>
<feature type="transmembrane region" description="Helical" evidence="4">
    <location>
        <begin position="162"/>
        <end position="181"/>
    </location>
</feature>
<keyword evidence="3" id="KW-0804">Transcription</keyword>
<dbReference type="PANTHER" id="PTHR43280:SF34">
    <property type="entry name" value="ARAC-FAMILY TRANSCRIPTIONAL REGULATOR"/>
    <property type="match status" value="1"/>
</dbReference>
<dbReference type="PANTHER" id="PTHR43280">
    <property type="entry name" value="ARAC-FAMILY TRANSCRIPTIONAL REGULATOR"/>
    <property type="match status" value="1"/>
</dbReference>
<feature type="transmembrane region" description="Helical" evidence="4">
    <location>
        <begin position="34"/>
        <end position="52"/>
    </location>
</feature>
<evidence type="ECO:0000256" key="4">
    <source>
        <dbReference type="SAM" id="Phobius"/>
    </source>
</evidence>
<keyword evidence="4" id="KW-0812">Transmembrane</keyword>
<dbReference type="InterPro" id="IPR018062">
    <property type="entry name" value="HTH_AraC-typ_CS"/>
</dbReference>
<keyword evidence="4" id="KW-1133">Transmembrane helix</keyword>
<sequence length="366" mass="42205">MLVSILYMIAVGLNTYGIYLNLRYNKKRFSRRVLLVLFCGLLHILIGYLVLVCYPQHLYLSTAFPLSMLYGAAFLFVFKASLERQMSKRELHTLPFFIALMIYVVMILYAPWRYHFYHEFYMGLYVMSSILFITYVLAIGLGFHSGPNYCLKTFVKAEKKSFIPLSVLVLVVGIMVIMGTRPGDVEAYLTFNLIFYILVLFPIIKLSLLKTDIQEDAVGENYERIKPSVSDITQMEDVLAEVKVPFIIPKNLELSYKLEIEKFIASKAYLDIDLNKNSFCESIDIPKAHVSPFLKQVYGKNFNGFINELRLAYAAKELSREELVYTIDDLSFICGFRSRASFYRNFIAAFGCSPHQYRTGQLETAH</sequence>
<name>A0ABR7XV15_9SPHI</name>